<dbReference type="SUPFAM" id="SSF55060">
    <property type="entry name" value="GHMP Kinase, C-terminal domain"/>
    <property type="match status" value="1"/>
</dbReference>
<protein>
    <submittedName>
        <fullName evidence="8">Kinase</fullName>
    </submittedName>
</protein>
<dbReference type="EMBL" id="VUNB01000003">
    <property type="protein sequence ID" value="MST68927.1"/>
    <property type="molecule type" value="Genomic_DNA"/>
</dbReference>
<evidence type="ECO:0000259" key="6">
    <source>
        <dbReference type="Pfam" id="PF00288"/>
    </source>
</evidence>
<dbReference type="InterPro" id="IPR013750">
    <property type="entry name" value="GHMP_kinase_C_dom"/>
</dbReference>
<dbReference type="InterPro" id="IPR014606">
    <property type="entry name" value="Heptose_7-P_kinase"/>
</dbReference>
<dbReference type="PANTHER" id="PTHR32463:SF0">
    <property type="entry name" value="L-FUCOSE KINASE"/>
    <property type="match status" value="1"/>
</dbReference>
<accession>A0A6A8MBX0</accession>
<gene>
    <name evidence="8" type="ORF">FYJ66_04880</name>
</gene>
<comment type="similarity">
    <text evidence="5">Belongs to the GHMP kinase family.</text>
</comment>
<proteinExistence type="inferred from homology"/>
<dbReference type="RefSeq" id="WP_154572391.1">
    <property type="nucleotide sequence ID" value="NZ_VUNB01000003.1"/>
</dbReference>
<dbReference type="GO" id="GO:0042352">
    <property type="term" value="P:GDP-L-fucose salvage"/>
    <property type="evidence" value="ECO:0007669"/>
    <property type="project" value="TreeGrafter"/>
</dbReference>
<evidence type="ECO:0000259" key="7">
    <source>
        <dbReference type="Pfam" id="PF08544"/>
    </source>
</evidence>
<keyword evidence="4" id="KW-0067">ATP-binding</keyword>
<dbReference type="InterPro" id="IPR036554">
    <property type="entry name" value="GHMP_kinase_C_sf"/>
</dbReference>
<dbReference type="PIRSF" id="PIRSF036406">
    <property type="entry name" value="Hept_kin"/>
    <property type="match status" value="1"/>
</dbReference>
<evidence type="ECO:0000256" key="3">
    <source>
        <dbReference type="ARBA" id="ARBA00022777"/>
    </source>
</evidence>
<evidence type="ECO:0000256" key="2">
    <source>
        <dbReference type="ARBA" id="ARBA00022741"/>
    </source>
</evidence>
<dbReference type="Pfam" id="PF08544">
    <property type="entry name" value="GHMP_kinases_C"/>
    <property type="match status" value="1"/>
</dbReference>
<evidence type="ECO:0000256" key="1">
    <source>
        <dbReference type="ARBA" id="ARBA00022679"/>
    </source>
</evidence>
<evidence type="ECO:0000256" key="4">
    <source>
        <dbReference type="ARBA" id="ARBA00022840"/>
    </source>
</evidence>
<dbReference type="GO" id="GO:0050201">
    <property type="term" value="F:fucokinase activity"/>
    <property type="evidence" value="ECO:0007669"/>
    <property type="project" value="TreeGrafter"/>
</dbReference>
<sequence>MIITKTPFRMSFFGGGTDMESFFRVHEGAVISTTFDKYCYVNVRHLPPFFDYSTELSYSKTERVASIDAIQHPAIRNAMKMLDMHNIRLTYEADLPARSGLGTSSSFAVGMLNAFYALKGKYADKKKLADEAIYLERILCEEAGGWQDQIAASYGGFNRINFHKDGTYDVLPIIISPERKAKLDQNLMMFFTGFTRFSSKIQKTNAASPEKREAKEKRLLEMLALVDDAESVLTNNERDLDDFGRNLDHTWKLKRQTGSAVSTSNIDEIYKRGIEAGALGGKLLGAGGGGFFVFYVQPEKREALKAAMRDLLYVPFHFEDGGSRVLYYSPEDYEVKGKA</sequence>
<dbReference type="PANTHER" id="PTHR32463">
    <property type="entry name" value="L-FUCOSE KINASE"/>
    <property type="match status" value="1"/>
</dbReference>
<dbReference type="Gene3D" id="3.30.230.120">
    <property type="match status" value="1"/>
</dbReference>
<evidence type="ECO:0000313" key="8">
    <source>
        <dbReference type="EMBL" id="MST68927.1"/>
    </source>
</evidence>
<feature type="domain" description="GHMP kinase C-terminal" evidence="7">
    <location>
        <begin position="237"/>
        <end position="311"/>
    </location>
</feature>
<name>A0A6A8MBX0_9FIRM</name>
<dbReference type="SUPFAM" id="SSF54211">
    <property type="entry name" value="Ribosomal protein S5 domain 2-like"/>
    <property type="match status" value="1"/>
</dbReference>
<organism evidence="8">
    <name type="scientific">Baileyella intestinalis</name>
    <dbReference type="NCBI Taxonomy" id="2606709"/>
    <lineage>
        <taxon>Bacteria</taxon>
        <taxon>Bacillati</taxon>
        <taxon>Bacillota</taxon>
        <taxon>Clostridia</taxon>
        <taxon>Peptostreptococcales</taxon>
        <taxon>Anaerovoracaceae</taxon>
        <taxon>Baileyella</taxon>
    </lineage>
</organism>
<keyword evidence="1" id="KW-0808">Transferase</keyword>
<dbReference type="InterPro" id="IPR020568">
    <property type="entry name" value="Ribosomal_Su5_D2-typ_SF"/>
</dbReference>
<feature type="domain" description="GHMP kinase N-terminal" evidence="6">
    <location>
        <begin position="76"/>
        <end position="156"/>
    </location>
</feature>
<dbReference type="InterPro" id="IPR001174">
    <property type="entry name" value="HddA/FKP"/>
</dbReference>
<comment type="caution">
    <text evidence="8">The sequence shown here is derived from an EMBL/GenBank/DDBJ whole genome shotgun (WGS) entry which is preliminary data.</text>
</comment>
<dbReference type="PRINTS" id="PR00960">
    <property type="entry name" value="LMBPPROTEIN"/>
</dbReference>
<reference evidence="8" key="1">
    <citation type="submission" date="2019-09" db="EMBL/GenBank/DDBJ databases">
        <title>In-depth cultivation of the pig gut microbiome towards novel bacterial diversity and tailored functional studies.</title>
        <authorList>
            <person name="Wylensek D."/>
            <person name="Hitch T.C.A."/>
            <person name="Clavel T."/>
        </authorList>
    </citation>
    <scope>NUCLEOTIDE SEQUENCE</scope>
    <source>
        <strain evidence="8">RF-744-FAT-WT-3</strain>
    </source>
</reference>
<dbReference type="Pfam" id="PF00288">
    <property type="entry name" value="GHMP_kinases_N"/>
    <property type="match status" value="1"/>
</dbReference>
<dbReference type="InterPro" id="IPR006204">
    <property type="entry name" value="GHMP_kinase_N_dom"/>
</dbReference>
<dbReference type="AlphaFoldDB" id="A0A6A8MBX0"/>
<keyword evidence="3 8" id="KW-0418">Kinase</keyword>
<dbReference type="InterPro" id="IPR052203">
    <property type="entry name" value="GHMP_Kinase-Related"/>
</dbReference>
<evidence type="ECO:0000256" key="5">
    <source>
        <dbReference type="ARBA" id="ARBA00038121"/>
    </source>
</evidence>
<keyword evidence="2" id="KW-0547">Nucleotide-binding</keyword>
<dbReference type="GO" id="GO:0005524">
    <property type="term" value="F:ATP binding"/>
    <property type="evidence" value="ECO:0007669"/>
    <property type="project" value="UniProtKB-KW"/>
</dbReference>